<dbReference type="RefSeq" id="WP_183596726.1">
    <property type="nucleotide sequence ID" value="NZ_JACHXK010000001.1"/>
</dbReference>
<name>A0A7W5FKU8_9BACL</name>
<feature type="domain" description="PilZ" evidence="1">
    <location>
        <begin position="10"/>
        <end position="107"/>
    </location>
</feature>
<comment type="caution">
    <text evidence="2">The sequence shown here is derived from an EMBL/GenBank/DDBJ whole genome shotgun (WGS) entry which is preliminary data.</text>
</comment>
<proteinExistence type="predicted"/>
<reference evidence="2 3" key="1">
    <citation type="submission" date="2020-08" db="EMBL/GenBank/DDBJ databases">
        <title>Genomic Encyclopedia of Type Strains, Phase III (KMG-III): the genomes of soil and plant-associated and newly described type strains.</title>
        <authorList>
            <person name="Whitman W."/>
        </authorList>
    </citation>
    <scope>NUCLEOTIDE SEQUENCE [LARGE SCALE GENOMIC DNA]</scope>
    <source>
        <strain evidence="2 3">CECT 5862</strain>
    </source>
</reference>
<dbReference type="Pfam" id="PF07238">
    <property type="entry name" value="PilZ"/>
    <property type="match status" value="1"/>
</dbReference>
<dbReference type="Proteomes" id="UP000570361">
    <property type="component" value="Unassembled WGS sequence"/>
</dbReference>
<dbReference type="EMBL" id="JACHXK010000001">
    <property type="protein sequence ID" value="MBB3108550.1"/>
    <property type="molecule type" value="Genomic_DNA"/>
</dbReference>
<sequence>MKLNKDFTYRRHVRIRLSDGTQAKISIYNVFGSQVQSGEITVDVHNVSPIGMQFATHLRFPVSNDFAIQIKLKLADWEFALIGHIEWRRKEDNQFLYGCSFLPDHKTRLAIVRALNDKLRLMSPQHVRIHELYQRVSDMDRYWSNQMDARG</sequence>
<keyword evidence="3" id="KW-1185">Reference proteome</keyword>
<accession>A0A7W5FKU8</accession>
<organism evidence="2 3">
    <name type="scientific">Paenibacillus phyllosphaerae</name>
    <dbReference type="NCBI Taxonomy" id="274593"/>
    <lineage>
        <taxon>Bacteria</taxon>
        <taxon>Bacillati</taxon>
        <taxon>Bacillota</taxon>
        <taxon>Bacilli</taxon>
        <taxon>Bacillales</taxon>
        <taxon>Paenibacillaceae</taxon>
        <taxon>Paenibacillus</taxon>
    </lineage>
</organism>
<dbReference type="GO" id="GO:0035438">
    <property type="term" value="F:cyclic-di-GMP binding"/>
    <property type="evidence" value="ECO:0007669"/>
    <property type="project" value="InterPro"/>
</dbReference>
<evidence type="ECO:0000313" key="2">
    <source>
        <dbReference type="EMBL" id="MBB3108550.1"/>
    </source>
</evidence>
<evidence type="ECO:0000313" key="3">
    <source>
        <dbReference type="Proteomes" id="UP000570361"/>
    </source>
</evidence>
<dbReference type="Gene3D" id="2.40.10.220">
    <property type="entry name" value="predicted glycosyltransferase like domains"/>
    <property type="match status" value="1"/>
</dbReference>
<protein>
    <recommendedName>
        <fullName evidence="1">PilZ domain-containing protein</fullName>
    </recommendedName>
</protein>
<gene>
    <name evidence="2" type="ORF">FHS18_000578</name>
</gene>
<evidence type="ECO:0000259" key="1">
    <source>
        <dbReference type="Pfam" id="PF07238"/>
    </source>
</evidence>
<dbReference type="InterPro" id="IPR009875">
    <property type="entry name" value="PilZ_domain"/>
</dbReference>
<dbReference type="AlphaFoldDB" id="A0A7W5FKU8"/>